<dbReference type="Proteomes" id="UP000008810">
    <property type="component" value="Chromosome 2"/>
</dbReference>
<dbReference type="CDD" id="cd00866">
    <property type="entry name" value="PEBP_euk"/>
    <property type="match status" value="1"/>
</dbReference>
<dbReference type="Gene3D" id="3.90.280.10">
    <property type="entry name" value="PEBP-like"/>
    <property type="match status" value="1"/>
</dbReference>
<evidence type="ECO:0000313" key="2">
    <source>
        <dbReference type="EMBL" id="PNT72858.1"/>
    </source>
</evidence>
<evidence type="ECO:0000313" key="4">
    <source>
        <dbReference type="Proteomes" id="UP000008810"/>
    </source>
</evidence>
<evidence type="ECO:0000313" key="3">
    <source>
        <dbReference type="EnsemblPlants" id="KQK09728"/>
    </source>
</evidence>
<dbReference type="RefSeq" id="XP_024314065.1">
    <property type="nucleotide sequence ID" value="XM_024458297.1"/>
</dbReference>
<dbReference type="EMBL" id="CM000881">
    <property type="protein sequence ID" value="PNT72858.1"/>
    <property type="molecule type" value="Genomic_DNA"/>
</dbReference>
<organism evidence="2">
    <name type="scientific">Brachypodium distachyon</name>
    <name type="common">Purple false brome</name>
    <name type="synonym">Trachynia distachya</name>
    <dbReference type="NCBI Taxonomy" id="15368"/>
    <lineage>
        <taxon>Eukaryota</taxon>
        <taxon>Viridiplantae</taxon>
        <taxon>Streptophyta</taxon>
        <taxon>Embryophyta</taxon>
        <taxon>Tracheophyta</taxon>
        <taxon>Spermatophyta</taxon>
        <taxon>Magnoliopsida</taxon>
        <taxon>Liliopsida</taxon>
        <taxon>Poales</taxon>
        <taxon>Poaceae</taxon>
        <taxon>BOP clade</taxon>
        <taxon>Pooideae</taxon>
        <taxon>Stipodae</taxon>
        <taxon>Brachypodieae</taxon>
        <taxon>Brachypodium</taxon>
    </lineage>
</organism>
<comment type="similarity">
    <text evidence="1">Belongs to the phosphatidylethanolamine-binding protein family.</text>
</comment>
<dbReference type="RefSeq" id="XP_003569807.1">
    <property type="nucleotide sequence ID" value="XM_003569759.4"/>
</dbReference>
<dbReference type="ExpressionAtlas" id="I1HRJ5">
    <property type="expression patterns" value="baseline"/>
</dbReference>
<evidence type="ECO:0000256" key="1">
    <source>
        <dbReference type="ARBA" id="ARBA00007091"/>
    </source>
</evidence>
<dbReference type="Pfam" id="PF01161">
    <property type="entry name" value="PBP"/>
    <property type="match status" value="1"/>
</dbReference>
<reference evidence="2" key="2">
    <citation type="submission" date="2017-06" db="EMBL/GenBank/DDBJ databases">
        <title>WGS assembly of Brachypodium distachyon.</title>
        <authorList>
            <consortium name="The International Brachypodium Initiative"/>
            <person name="Lucas S."/>
            <person name="Harmon-Smith M."/>
            <person name="Lail K."/>
            <person name="Tice H."/>
            <person name="Grimwood J."/>
            <person name="Bruce D."/>
            <person name="Barry K."/>
            <person name="Shu S."/>
            <person name="Lindquist E."/>
            <person name="Wang M."/>
            <person name="Pitluck S."/>
            <person name="Vogel J.P."/>
            <person name="Garvin D.F."/>
            <person name="Mockler T.C."/>
            <person name="Schmutz J."/>
            <person name="Rokhsar D."/>
            <person name="Bevan M.W."/>
        </authorList>
    </citation>
    <scope>NUCLEOTIDE SEQUENCE</scope>
    <source>
        <strain evidence="2">Bd21</strain>
    </source>
</reference>
<reference evidence="3" key="3">
    <citation type="submission" date="2018-08" db="UniProtKB">
        <authorList>
            <consortium name="EnsemblPlants"/>
        </authorList>
    </citation>
    <scope>IDENTIFICATION</scope>
    <source>
        <strain evidence="3">cv. Bd21</strain>
    </source>
</reference>
<dbReference type="Gramene" id="PNT72858">
    <property type="protein sequence ID" value="PNT72858"/>
    <property type="gene ID" value="BRADI_2g49795v3"/>
</dbReference>
<dbReference type="EMBL" id="CM000881">
    <property type="protein sequence ID" value="KQK09728.1"/>
    <property type="molecule type" value="Genomic_DNA"/>
</dbReference>
<dbReference type="OrthoDB" id="2506647at2759"/>
<dbReference type="KEGG" id="bdi:100834499"/>
<dbReference type="EnsemblPlants" id="KQK09728">
    <property type="protein sequence ID" value="KQK09728"/>
    <property type="gene ID" value="BRADI_2g49795v3"/>
</dbReference>
<dbReference type="PROSITE" id="PS01220">
    <property type="entry name" value="PBP"/>
    <property type="match status" value="1"/>
</dbReference>
<dbReference type="Gramene" id="KQK09728">
    <property type="protein sequence ID" value="KQK09728"/>
    <property type="gene ID" value="BRADI_2g49795v3"/>
</dbReference>
<dbReference type="PANTHER" id="PTHR11362">
    <property type="entry name" value="PHOSPHATIDYLETHANOLAMINE-BINDING PROTEIN"/>
    <property type="match status" value="1"/>
</dbReference>
<dbReference type="InterPro" id="IPR035810">
    <property type="entry name" value="PEBP_euk"/>
</dbReference>
<dbReference type="EnsemblPlants" id="PNT72858">
    <property type="protein sequence ID" value="PNT72858"/>
    <property type="gene ID" value="BRADI_2g49795v3"/>
</dbReference>
<dbReference type="HOGENOM" id="CLU_043994_6_1_1"/>
<gene>
    <name evidence="3" type="primary">LOC100834499</name>
    <name evidence="2" type="ORF">BRADI_2g49795v3</name>
</gene>
<dbReference type="PANTHER" id="PTHR11362:SF30">
    <property type="entry name" value="OS05G0518000 PROTEIN"/>
    <property type="match status" value="1"/>
</dbReference>
<protein>
    <submittedName>
        <fullName evidence="2 3">Uncharacterized protein</fullName>
    </submittedName>
</protein>
<name>I1HRJ5_BRADI</name>
<proteinExistence type="inferred from homology"/>
<dbReference type="eggNOG" id="KOG3346">
    <property type="taxonomic scope" value="Eukaryota"/>
</dbReference>
<accession>I1HRJ5</accession>
<dbReference type="InterPro" id="IPR001858">
    <property type="entry name" value="Phosphatidylethanolamine-bd_CS"/>
</dbReference>
<dbReference type="InterPro" id="IPR008914">
    <property type="entry name" value="PEBP"/>
</dbReference>
<dbReference type="InterPro" id="IPR036610">
    <property type="entry name" value="PEBP-like_sf"/>
</dbReference>
<dbReference type="SUPFAM" id="SSF49777">
    <property type="entry name" value="PEBP-like"/>
    <property type="match status" value="1"/>
</dbReference>
<dbReference type="GeneID" id="100834499"/>
<dbReference type="STRING" id="15368.I1HRJ5"/>
<keyword evidence="4" id="KW-1185">Reference proteome</keyword>
<dbReference type="AlphaFoldDB" id="I1HRJ5"/>
<reference evidence="2 3" key="1">
    <citation type="journal article" date="2010" name="Nature">
        <title>Genome sequencing and analysis of the model grass Brachypodium distachyon.</title>
        <authorList>
            <consortium name="International Brachypodium Initiative"/>
        </authorList>
    </citation>
    <scope>NUCLEOTIDE SEQUENCE [LARGE SCALE GENOMIC DNA]</scope>
    <source>
        <strain evidence="2">Bd21</strain>
        <strain evidence="3">cv. Bd21</strain>
    </source>
</reference>
<sequence>MSTVGSLVLGHVIEEVLDPFTPATPLRITYNNRLLLAGVELKPSAVANKPRVDVGGNDLRVFYTLVLVDPDAPSPSNPSLREYLHWMVIDIPGTTGASFGQELVVYERPEPRIGIHRMVFVLFQQLGKGTVFAPEVRHNFNCRSFAHQYNLDTVAATYFNCQREAGSGGRRFGPRTS</sequence>